<dbReference type="PATRIC" id="fig|1365250.3.peg.975"/>
<dbReference type="InterPro" id="IPR000238">
    <property type="entry name" value="RbfA"/>
</dbReference>
<dbReference type="PANTHER" id="PTHR33515">
    <property type="entry name" value="RIBOSOME-BINDING FACTOR A, CHLOROPLASTIC-RELATED"/>
    <property type="match status" value="1"/>
</dbReference>
<evidence type="ECO:0000313" key="5">
    <source>
        <dbReference type="Proteomes" id="UP000076643"/>
    </source>
</evidence>
<dbReference type="EMBL" id="AUYB01000082">
    <property type="protein sequence ID" value="KZN42555.1"/>
    <property type="molecule type" value="Genomic_DNA"/>
</dbReference>
<sequence length="134" mass="15201">MREFSRTDRVAQQIQKEIAVILQREIKDPRLGMVTVSAVEVSRDLSYAKVFVTVLSSKSEDDTKQNLAILNDATGYIRSLLGKRIRARIMPELKFVLDNSLMEGMRISNLVDEVIRTDKEKRGDDANSVEDGDE</sequence>
<dbReference type="STRING" id="43657.S4054249_05990"/>
<organism evidence="4 5">
    <name type="scientific">Pseudoalteromonas luteoviolacea DSM 6061</name>
    <dbReference type="NCBI Taxonomy" id="1365250"/>
    <lineage>
        <taxon>Bacteria</taxon>
        <taxon>Pseudomonadati</taxon>
        <taxon>Pseudomonadota</taxon>
        <taxon>Gammaproteobacteria</taxon>
        <taxon>Alteromonadales</taxon>
        <taxon>Pseudoalteromonadaceae</taxon>
        <taxon>Pseudoalteromonas</taxon>
    </lineage>
</organism>
<dbReference type="Proteomes" id="UP000076643">
    <property type="component" value="Unassembled WGS sequence"/>
</dbReference>
<dbReference type="AlphaFoldDB" id="A0A166YEE8"/>
<comment type="function">
    <text evidence="3">One of several proteins that assist in the late maturation steps of the functional core of the 30S ribosomal subunit. Associates with free 30S ribosomal subunits (but not with 30S subunits that are part of 70S ribosomes or polysomes). Required for efficient processing of 16S rRNA. May interact with the 5'-terminal helix region of 16S rRNA.</text>
</comment>
<dbReference type="SUPFAM" id="SSF89919">
    <property type="entry name" value="Ribosome-binding factor A, RbfA"/>
    <property type="match status" value="1"/>
</dbReference>
<comment type="similarity">
    <text evidence="3">Belongs to the RbfA family.</text>
</comment>
<accession>A0A166YEE8</accession>
<dbReference type="GO" id="GO:0043024">
    <property type="term" value="F:ribosomal small subunit binding"/>
    <property type="evidence" value="ECO:0007669"/>
    <property type="project" value="TreeGrafter"/>
</dbReference>
<comment type="subcellular location">
    <subcellularLocation>
        <location evidence="3">Cytoplasm</location>
    </subcellularLocation>
</comment>
<dbReference type="FunFam" id="3.30.300.20:FF:000007">
    <property type="entry name" value="Ribosome-binding factor A"/>
    <property type="match status" value="1"/>
</dbReference>
<keyword evidence="5" id="KW-1185">Reference proteome</keyword>
<dbReference type="InterPro" id="IPR015946">
    <property type="entry name" value="KH_dom-like_a/b"/>
</dbReference>
<dbReference type="Gene3D" id="3.30.300.20">
    <property type="match status" value="1"/>
</dbReference>
<evidence type="ECO:0000256" key="3">
    <source>
        <dbReference type="HAMAP-Rule" id="MF_00003"/>
    </source>
</evidence>
<keyword evidence="2 3" id="KW-0690">Ribosome biogenesis</keyword>
<dbReference type="NCBIfam" id="TIGR00082">
    <property type="entry name" value="rbfA"/>
    <property type="match status" value="1"/>
</dbReference>
<dbReference type="GO" id="GO:0030490">
    <property type="term" value="P:maturation of SSU-rRNA"/>
    <property type="evidence" value="ECO:0007669"/>
    <property type="project" value="UniProtKB-UniRule"/>
</dbReference>
<evidence type="ECO:0000256" key="2">
    <source>
        <dbReference type="ARBA" id="ARBA00022517"/>
    </source>
</evidence>
<reference evidence="4 5" key="1">
    <citation type="submission" date="2013-07" db="EMBL/GenBank/DDBJ databases">
        <title>Comparative Genomic and Metabolomic Analysis of Twelve Strains of Pseudoalteromonas luteoviolacea.</title>
        <authorList>
            <person name="Vynne N.G."/>
            <person name="Mansson M."/>
            <person name="Gram L."/>
        </authorList>
    </citation>
    <scope>NUCLEOTIDE SEQUENCE [LARGE SCALE GENOMIC DNA]</scope>
    <source>
        <strain evidence="4 5">DSM 6061</strain>
    </source>
</reference>
<dbReference type="Pfam" id="PF02033">
    <property type="entry name" value="RBFA"/>
    <property type="match status" value="1"/>
</dbReference>
<evidence type="ECO:0000256" key="1">
    <source>
        <dbReference type="ARBA" id="ARBA00022490"/>
    </source>
</evidence>
<dbReference type="InterPro" id="IPR023799">
    <property type="entry name" value="RbfA_dom_sf"/>
</dbReference>
<dbReference type="HAMAP" id="MF_00003">
    <property type="entry name" value="RbfA"/>
    <property type="match status" value="1"/>
</dbReference>
<comment type="caution">
    <text evidence="4">The sequence shown here is derived from an EMBL/GenBank/DDBJ whole genome shotgun (WGS) entry which is preliminary data.</text>
</comment>
<protein>
    <recommendedName>
        <fullName evidence="3">Ribosome-binding factor A</fullName>
    </recommendedName>
</protein>
<dbReference type="GO" id="GO:0005829">
    <property type="term" value="C:cytosol"/>
    <property type="evidence" value="ECO:0007669"/>
    <property type="project" value="TreeGrafter"/>
</dbReference>
<proteinExistence type="inferred from homology"/>
<dbReference type="GeneID" id="57361062"/>
<gene>
    <name evidence="3 4" type="primary">rbfA</name>
    <name evidence="4" type="ORF">N475_09500</name>
</gene>
<name>A0A166YEE8_9GAMM</name>
<dbReference type="PANTHER" id="PTHR33515:SF1">
    <property type="entry name" value="RIBOSOME-BINDING FACTOR A, CHLOROPLASTIC-RELATED"/>
    <property type="match status" value="1"/>
</dbReference>
<comment type="subunit">
    <text evidence="3">Monomer. Binds 30S ribosomal subunits, but not 50S ribosomal subunits or 70S ribosomes.</text>
</comment>
<keyword evidence="1 3" id="KW-0963">Cytoplasm</keyword>
<dbReference type="RefSeq" id="WP_063355433.1">
    <property type="nucleotide sequence ID" value="NZ_AQHB01000014.1"/>
</dbReference>
<evidence type="ECO:0000313" key="4">
    <source>
        <dbReference type="EMBL" id="KZN42555.1"/>
    </source>
</evidence>